<protein>
    <recommendedName>
        <fullName evidence="4">HECT domain-containing protein</fullName>
    </recommendedName>
</protein>
<dbReference type="Proteomes" id="UP000324800">
    <property type="component" value="Unassembled WGS sequence"/>
</dbReference>
<dbReference type="EMBL" id="SNRW01010530">
    <property type="protein sequence ID" value="KAA6376429.1"/>
    <property type="molecule type" value="Genomic_DNA"/>
</dbReference>
<dbReference type="InterPro" id="IPR043136">
    <property type="entry name" value="B30.2/SPRY_sf"/>
</dbReference>
<evidence type="ECO:0000256" key="1">
    <source>
        <dbReference type="ARBA" id="ARBA00022786"/>
    </source>
</evidence>
<dbReference type="AlphaFoldDB" id="A0A5J4V126"/>
<comment type="caution">
    <text evidence="2">Lacks conserved residue(s) required for the propagation of feature annotation.</text>
</comment>
<comment type="caution">
    <text evidence="5">The sequence shown here is derived from an EMBL/GenBank/DDBJ whole genome shotgun (WGS) entry which is preliminary data.</text>
</comment>
<organism evidence="5 6">
    <name type="scientific">Streblomastix strix</name>
    <dbReference type="NCBI Taxonomy" id="222440"/>
    <lineage>
        <taxon>Eukaryota</taxon>
        <taxon>Metamonada</taxon>
        <taxon>Preaxostyla</taxon>
        <taxon>Oxymonadida</taxon>
        <taxon>Streblomastigidae</taxon>
        <taxon>Streblomastix</taxon>
    </lineage>
</organism>
<dbReference type="Gene3D" id="3.90.1750.10">
    <property type="entry name" value="Hect, E3 ligase catalytic domains"/>
    <property type="match status" value="1"/>
</dbReference>
<evidence type="ECO:0000313" key="5">
    <source>
        <dbReference type="EMBL" id="KAA6376429.1"/>
    </source>
</evidence>
<feature type="domain" description="HECT" evidence="4">
    <location>
        <begin position="40"/>
        <end position="187"/>
    </location>
</feature>
<accession>A0A5J4V126</accession>
<dbReference type="InterPro" id="IPR035983">
    <property type="entry name" value="Hect_E3_ubiquitin_ligase"/>
</dbReference>
<reference evidence="5 6" key="1">
    <citation type="submission" date="2019-03" db="EMBL/GenBank/DDBJ databases">
        <title>Single cell metagenomics reveals metabolic interactions within the superorganism composed of flagellate Streblomastix strix and complex community of Bacteroidetes bacteria on its surface.</title>
        <authorList>
            <person name="Treitli S.C."/>
            <person name="Kolisko M."/>
            <person name="Husnik F."/>
            <person name="Keeling P."/>
            <person name="Hampl V."/>
        </authorList>
    </citation>
    <scope>NUCLEOTIDE SEQUENCE [LARGE SCALE GENOMIC DNA]</scope>
    <source>
        <strain evidence="5">ST1C</strain>
    </source>
</reference>
<dbReference type="Gene3D" id="3.30.2160.10">
    <property type="entry name" value="Hect, E3 ligase catalytic domain"/>
    <property type="match status" value="1"/>
</dbReference>
<sequence length="449" mass="52062">MIQIHYPQLLRNVAEDGVMIISAEKRRELMIARLNLYQAIQFVDEAGIDDGGLRREWIYQYFENVIKEENGVFKLSGIGSRLTIFGKPSLKGIYQQRKSPLNGKIQWNDSLNEDEVQYQILRDEIDEELLPWWSVGVMLGYALLENVTIPLRLDFWIWRMLLGQIVSLLDKGVEGNEIQNNMRQVIQLEGGGEYLMTNFEITIEEKDEQQRKQKQDKEKENKKKKEKEEMNKQQIEEIGRSKIELQRLNEELLMERESKERMKQENEKLKEEDPSDWQFADIDGIQKRITKKQDKYNTVSLSQVMEDGIWSMESEFYLPSGNASIGIVKDSFNIPVNIAPNASPNYQNIAFYGGSGYGGGNIYYKGIPTSGVTGFGNNQKVRQELDLQKGTLHFFLENVQQPVFIQGIHEKVRFIFHMYFTGSTYTIRSLKKLAAPSAVQMSNQQAIQW</sequence>
<evidence type="ECO:0000256" key="2">
    <source>
        <dbReference type="PROSITE-ProRule" id="PRU00104"/>
    </source>
</evidence>
<dbReference type="GO" id="GO:0004842">
    <property type="term" value="F:ubiquitin-protein transferase activity"/>
    <property type="evidence" value="ECO:0007669"/>
    <property type="project" value="InterPro"/>
</dbReference>
<keyword evidence="1 2" id="KW-0833">Ubl conjugation pathway</keyword>
<feature type="compositionally biased region" description="Basic and acidic residues" evidence="3">
    <location>
        <begin position="208"/>
        <end position="234"/>
    </location>
</feature>
<name>A0A5J4V126_9EUKA</name>
<dbReference type="SUPFAM" id="SSF56204">
    <property type="entry name" value="Hect, E3 ligase catalytic domain"/>
    <property type="match status" value="1"/>
</dbReference>
<proteinExistence type="predicted"/>
<dbReference type="OrthoDB" id="8068875at2759"/>
<dbReference type="Gene3D" id="2.60.120.920">
    <property type="match status" value="1"/>
</dbReference>
<dbReference type="InterPro" id="IPR000569">
    <property type="entry name" value="HECT_dom"/>
</dbReference>
<evidence type="ECO:0000256" key="3">
    <source>
        <dbReference type="SAM" id="MobiDB-lite"/>
    </source>
</evidence>
<gene>
    <name evidence="5" type="ORF">EZS28_028043</name>
</gene>
<evidence type="ECO:0000313" key="6">
    <source>
        <dbReference type="Proteomes" id="UP000324800"/>
    </source>
</evidence>
<feature type="region of interest" description="Disordered" evidence="3">
    <location>
        <begin position="206"/>
        <end position="234"/>
    </location>
</feature>
<evidence type="ECO:0000259" key="4">
    <source>
        <dbReference type="PROSITE" id="PS50237"/>
    </source>
</evidence>
<dbReference type="PROSITE" id="PS50237">
    <property type="entry name" value="HECT"/>
    <property type="match status" value="1"/>
</dbReference>